<dbReference type="GO" id="GO:0030246">
    <property type="term" value="F:carbohydrate binding"/>
    <property type="evidence" value="ECO:0007669"/>
    <property type="project" value="UniProtKB-KW"/>
</dbReference>
<reference evidence="4" key="2">
    <citation type="submission" date="2025-08" db="UniProtKB">
        <authorList>
            <consortium name="Ensembl"/>
        </authorList>
    </citation>
    <scope>IDENTIFICATION</scope>
    <source>
        <strain evidence="4">Hd-rR</strain>
    </source>
</reference>
<dbReference type="GeneTree" id="ENSGT00940000154285"/>
<dbReference type="PROSITE" id="PS50228">
    <property type="entry name" value="SUEL_LECTIN"/>
    <property type="match status" value="1"/>
</dbReference>
<organism evidence="4 5">
    <name type="scientific">Oryzias latipes</name>
    <name type="common">Japanese rice fish</name>
    <name type="synonym">Japanese killifish</name>
    <dbReference type="NCBI Taxonomy" id="8090"/>
    <lineage>
        <taxon>Eukaryota</taxon>
        <taxon>Metazoa</taxon>
        <taxon>Chordata</taxon>
        <taxon>Craniata</taxon>
        <taxon>Vertebrata</taxon>
        <taxon>Euteleostomi</taxon>
        <taxon>Actinopterygii</taxon>
        <taxon>Neopterygii</taxon>
        <taxon>Teleostei</taxon>
        <taxon>Neoteleostei</taxon>
        <taxon>Acanthomorphata</taxon>
        <taxon>Ovalentaria</taxon>
        <taxon>Atherinomorphae</taxon>
        <taxon>Beloniformes</taxon>
        <taxon>Adrianichthyidae</taxon>
        <taxon>Oryziinae</taxon>
        <taxon>Oryzias</taxon>
    </lineage>
</organism>
<sequence length="217" mass="24609">MTLELNSTTNTPLMNLHFTSQTKTCCKCVLTFFSWLSLISETENEVISVDSALYGRADRNTCSQGRPFWQLFNTGCSQSVTSFSFHRCELKQKCEVRMSDVRNPDPCWGTFKYLQTDFTCLAAEVDITCENDKAKLHCNWQVISVLSAFYGRRERNVCNDCPLAMSQNVNCENPTDVVAEECNGKKHCNIKAANSMFGDPCKGTRKYLEVTYVCICK</sequence>
<name>A0A3B3I8T5_ORYLA</name>
<dbReference type="Bgee" id="ENSORLG00000002538">
    <property type="expression patterns" value="Expressed in ovary and 2 other cell types or tissues"/>
</dbReference>
<dbReference type="InParanoid" id="A0A3B3I8T5"/>
<dbReference type="InterPro" id="IPR000922">
    <property type="entry name" value="Lectin_gal-bd_dom"/>
</dbReference>
<keyword evidence="1" id="KW-0430">Lectin</keyword>
<evidence type="ECO:0000313" key="4">
    <source>
        <dbReference type="Ensembl" id="ENSORLP00000040195.1"/>
    </source>
</evidence>
<dbReference type="AlphaFoldDB" id="A0A3B3I8T5"/>
<dbReference type="Pfam" id="PF02140">
    <property type="entry name" value="SUEL_Lectin"/>
    <property type="match status" value="2"/>
</dbReference>
<keyword evidence="5" id="KW-1185">Reference proteome</keyword>
<dbReference type="Proteomes" id="UP000001038">
    <property type="component" value="Chromosome 7"/>
</dbReference>
<dbReference type="PANTHER" id="PTHR46780">
    <property type="entry name" value="PROTEIN EVA-1"/>
    <property type="match status" value="1"/>
</dbReference>
<protein>
    <recommendedName>
        <fullName evidence="3">SUEL-type lectin domain-containing protein</fullName>
    </recommendedName>
</protein>
<evidence type="ECO:0000313" key="5">
    <source>
        <dbReference type="Proteomes" id="UP000001038"/>
    </source>
</evidence>
<evidence type="ECO:0000256" key="1">
    <source>
        <dbReference type="ARBA" id="ARBA00022734"/>
    </source>
</evidence>
<keyword evidence="2" id="KW-0677">Repeat</keyword>
<dbReference type="FunFam" id="2.60.120.740:FF:000001">
    <property type="entry name" value="Adhesion G protein-coupled receptor L2"/>
    <property type="match status" value="1"/>
</dbReference>
<accession>A0A3B3I8T5</accession>
<reference evidence="4 5" key="1">
    <citation type="journal article" date="2007" name="Nature">
        <title>The medaka draft genome and insights into vertebrate genome evolution.</title>
        <authorList>
            <person name="Kasahara M."/>
            <person name="Naruse K."/>
            <person name="Sasaki S."/>
            <person name="Nakatani Y."/>
            <person name="Qu W."/>
            <person name="Ahsan B."/>
            <person name="Yamada T."/>
            <person name="Nagayasu Y."/>
            <person name="Doi K."/>
            <person name="Kasai Y."/>
            <person name="Jindo T."/>
            <person name="Kobayashi D."/>
            <person name="Shimada A."/>
            <person name="Toyoda A."/>
            <person name="Kuroki Y."/>
            <person name="Fujiyama A."/>
            <person name="Sasaki T."/>
            <person name="Shimizu A."/>
            <person name="Asakawa S."/>
            <person name="Shimizu N."/>
            <person name="Hashimoto S."/>
            <person name="Yang J."/>
            <person name="Lee Y."/>
            <person name="Matsushima K."/>
            <person name="Sugano S."/>
            <person name="Sakaizumi M."/>
            <person name="Narita T."/>
            <person name="Ohishi K."/>
            <person name="Haga S."/>
            <person name="Ohta F."/>
            <person name="Nomoto H."/>
            <person name="Nogata K."/>
            <person name="Morishita T."/>
            <person name="Endo T."/>
            <person name="Shin-I T."/>
            <person name="Takeda H."/>
            <person name="Morishita S."/>
            <person name="Kohara Y."/>
        </authorList>
    </citation>
    <scope>NUCLEOTIDE SEQUENCE [LARGE SCALE GENOMIC DNA]</scope>
    <source>
        <strain evidence="4 5">Hd-rR</strain>
    </source>
</reference>
<reference evidence="4" key="3">
    <citation type="submission" date="2025-09" db="UniProtKB">
        <authorList>
            <consortium name="Ensembl"/>
        </authorList>
    </citation>
    <scope>IDENTIFICATION</scope>
    <source>
        <strain evidence="4">Hd-rR</strain>
    </source>
</reference>
<feature type="domain" description="SUEL-type lectin" evidence="3">
    <location>
        <begin position="119"/>
        <end position="215"/>
    </location>
</feature>
<dbReference type="Ensembl" id="ENSORLT00000028939.1">
    <property type="protein sequence ID" value="ENSORLP00000040195.1"/>
    <property type="gene ID" value="ENSORLG00000002538.2"/>
</dbReference>
<dbReference type="Gene3D" id="2.60.120.740">
    <property type="match status" value="2"/>
</dbReference>
<dbReference type="InterPro" id="IPR043159">
    <property type="entry name" value="Lectin_gal-bd_sf"/>
</dbReference>
<evidence type="ECO:0000256" key="2">
    <source>
        <dbReference type="ARBA" id="ARBA00022737"/>
    </source>
</evidence>
<evidence type="ECO:0000259" key="3">
    <source>
        <dbReference type="PROSITE" id="PS50228"/>
    </source>
</evidence>
<proteinExistence type="predicted"/>